<dbReference type="Pfam" id="PF00657">
    <property type="entry name" value="Lipase_GDSL"/>
    <property type="match status" value="1"/>
</dbReference>
<dbReference type="AlphaFoldDB" id="A0A9W7XYM0"/>
<proteinExistence type="predicted"/>
<keyword evidence="2" id="KW-0732">Signal</keyword>
<keyword evidence="1" id="KW-0378">Hydrolase</keyword>
<feature type="signal peptide" evidence="2">
    <location>
        <begin position="1"/>
        <end position="20"/>
    </location>
</feature>
<reference evidence="3" key="1">
    <citation type="submission" date="2022-07" db="EMBL/GenBank/DDBJ databases">
        <title>Phylogenomic reconstructions and comparative analyses of Kickxellomycotina fungi.</title>
        <authorList>
            <person name="Reynolds N.K."/>
            <person name="Stajich J.E."/>
            <person name="Barry K."/>
            <person name="Grigoriev I.V."/>
            <person name="Crous P."/>
            <person name="Smith M.E."/>
        </authorList>
    </citation>
    <scope>NUCLEOTIDE SEQUENCE</scope>
    <source>
        <strain evidence="3">NBRC 32514</strain>
    </source>
</reference>
<dbReference type="Proteomes" id="UP001149813">
    <property type="component" value="Unassembled WGS sequence"/>
</dbReference>
<dbReference type="InterPro" id="IPR051058">
    <property type="entry name" value="GDSL_Est/Lipase"/>
</dbReference>
<evidence type="ECO:0000313" key="4">
    <source>
        <dbReference type="Proteomes" id="UP001149813"/>
    </source>
</evidence>
<accession>A0A9W7XYM0</accession>
<dbReference type="CDD" id="cd01846">
    <property type="entry name" value="fatty_acyltransferase_like"/>
    <property type="match status" value="1"/>
</dbReference>
<name>A0A9W7XYM0_9FUNG</name>
<dbReference type="EMBL" id="JANBOJ010000065">
    <property type="protein sequence ID" value="KAJ1723464.1"/>
    <property type="molecule type" value="Genomic_DNA"/>
</dbReference>
<dbReference type="OrthoDB" id="1600564at2759"/>
<dbReference type="GO" id="GO:0016788">
    <property type="term" value="F:hydrolase activity, acting on ester bonds"/>
    <property type="evidence" value="ECO:0007669"/>
    <property type="project" value="InterPro"/>
</dbReference>
<dbReference type="PANTHER" id="PTHR45648:SF22">
    <property type="entry name" value="GDSL LIPASE_ACYLHYDROLASE FAMILY PROTEIN (AFU_ORTHOLOGUE AFUA_4G14700)"/>
    <property type="match status" value="1"/>
</dbReference>
<organism evidence="3 4">
    <name type="scientific">Coemansia erecta</name>
    <dbReference type="NCBI Taxonomy" id="147472"/>
    <lineage>
        <taxon>Eukaryota</taxon>
        <taxon>Fungi</taxon>
        <taxon>Fungi incertae sedis</taxon>
        <taxon>Zoopagomycota</taxon>
        <taxon>Kickxellomycotina</taxon>
        <taxon>Kickxellomycetes</taxon>
        <taxon>Kickxellales</taxon>
        <taxon>Kickxellaceae</taxon>
        <taxon>Coemansia</taxon>
    </lineage>
</organism>
<dbReference type="InterPro" id="IPR001087">
    <property type="entry name" value="GDSL"/>
</dbReference>
<sequence>MKLSVLSFSALSTAVISVQAAVIRAATPTLHIFGDSLSDIGTLKQITLGLVPAAPYWEGRFSSGPVWNEYMAELLGFNLYNKAIGGSTSDNSHSTLIDILNINIPSTQDQINYFKFTNPFYTLDSTRSQDIVVLEVGANDYFADMADLKNGTLSASSFIDTLSTTVVDQLDQLRAIGFKNIVVANLAAIQYTPMAGQNDMRDLAASIVNTYNQQLATKSNSWIKSVSGVSHFAIADIGGFVELTVNSPAIISALGLTDVADACVDSLNLTSLSSLLSSTASTSADSACADPSTYYFFDSVHPAERVHRLYGYYAWKQAIAILQGTTYDLTEANMLSLINQYNLGTVAPKPATV</sequence>
<keyword evidence="4" id="KW-1185">Reference proteome</keyword>
<comment type="caution">
    <text evidence="3">The sequence shown here is derived from an EMBL/GenBank/DDBJ whole genome shotgun (WGS) entry which is preliminary data.</text>
</comment>
<dbReference type="Gene3D" id="3.40.50.1110">
    <property type="entry name" value="SGNH hydrolase"/>
    <property type="match status" value="1"/>
</dbReference>
<dbReference type="PANTHER" id="PTHR45648">
    <property type="entry name" value="GDSL LIPASE/ACYLHYDROLASE FAMILY PROTEIN (AFU_ORTHOLOGUE AFUA_4G14700)"/>
    <property type="match status" value="1"/>
</dbReference>
<dbReference type="InterPro" id="IPR036514">
    <property type="entry name" value="SGNH_hydro_sf"/>
</dbReference>
<evidence type="ECO:0000256" key="1">
    <source>
        <dbReference type="ARBA" id="ARBA00022801"/>
    </source>
</evidence>
<protein>
    <submittedName>
        <fullName evidence="3">Uncharacterized protein</fullName>
    </submittedName>
</protein>
<feature type="chain" id="PRO_5040733339" evidence="2">
    <location>
        <begin position="21"/>
        <end position="353"/>
    </location>
</feature>
<evidence type="ECO:0000313" key="3">
    <source>
        <dbReference type="EMBL" id="KAJ1723464.1"/>
    </source>
</evidence>
<gene>
    <name evidence="3" type="ORF">LPJ53_002172</name>
</gene>
<evidence type="ECO:0000256" key="2">
    <source>
        <dbReference type="SAM" id="SignalP"/>
    </source>
</evidence>
<dbReference type="SUPFAM" id="SSF52266">
    <property type="entry name" value="SGNH hydrolase"/>
    <property type="match status" value="1"/>
</dbReference>